<feature type="transmembrane region" description="Helical" evidence="5">
    <location>
        <begin position="186"/>
        <end position="212"/>
    </location>
</feature>
<name>L1J062_GUITC</name>
<dbReference type="EMBL" id="JH993020">
    <property type="protein sequence ID" value="EKX41908.1"/>
    <property type="molecule type" value="Genomic_DNA"/>
</dbReference>
<dbReference type="RefSeq" id="XP_005828888.1">
    <property type="nucleotide sequence ID" value="XM_005828831.1"/>
</dbReference>
<dbReference type="STRING" id="905079.L1J062"/>
<dbReference type="Pfam" id="PF03619">
    <property type="entry name" value="Solute_trans_a"/>
    <property type="match status" value="1"/>
</dbReference>
<keyword evidence="4 5" id="KW-0472">Membrane</keyword>
<dbReference type="GO" id="GO:0016020">
    <property type="term" value="C:membrane"/>
    <property type="evidence" value="ECO:0007669"/>
    <property type="project" value="UniProtKB-SubCell"/>
</dbReference>
<evidence type="ECO:0008006" key="9">
    <source>
        <dbReference type="Google" id="ProtNLM"/>
    </source>
</evidence>
<feature type="transmembrane region" description="Helical" evidence="5">
    <location>
        <begin position="27"/>
        <end position="52"/>
    </location>
</feature>
<reference evidence="8" key="2">
    <citation type="submission" date="2012-11" db="EMBL/GenBank/DDBJ databases">
        <authorList>
            <person name="Kuo A."/>
            <person name="Curtis B.A."/>
            <person name="Tanifuji G."/>
            <person name="Burki F."/>
            <person name="Gruber A."/>
            <person name="Irimia M."/>
            <person name="Maruyama S."/>
            <person name="Arias M.C."/>
            <person name="Ball S.G."/>
            <person name="Gile G.H."/>
            <person name="Hirakawa Y."/>
            <person name="Hopkins J.F."/>
            <person name="Rensing S.A."/>
            <person name="Schmutz J."/>
            <person name="Symeonidi A."/>
            <person name="Elias M."/>
            <person name="Eveleigh R.J."/>
            <person name="Herman E.K."/>
            <person name="Klute M.J."/>
            <person name="Nakayama T."/>
            <person name="Obornik M."/>
            <person name="Reyes-Prieto A."/>
            <person name="Armbrust E.V."/>
            <person name="Aves S.J."/>
            <person name="Beiko R.G."/>
            <person name="Coutinho P."/>
            <person name="Dacks J.B."/>
            <person name="Durnford D.G."/>
            <person name="Fast N.M."/>
            <person name="Green B.R."/>
            <person name="Grisdale C."/>
            <person name="Hempe F."/>
            <person name="Henrissat B."/>
            <person name="Hoppner M.P."/>
            <person name="Ishida K.-I."/>
            <person name="Kim E."/>
            <person name="Koreny L."/>
            <person name="Kroth P.G."/>
            <person name="Liu Y."/>
            <person name="Malik S.-B."/>
            <person name="Maier U.G."/>
            <person name="McRose D."/>
            <person name="Mock T."/>
            <person name="Neilson J.A."/>
            <person name="Onodera N.T."/>
            <person name="Poole A.M."/>
            <person name="Pritham E.J."/>
            <person name="Richards T.A."/>
            <person name="Rocap G."/>
            <person name="Roy S.W."/>
            <person name="Sarai C."/>
            <person name="Schaack S."/>
            <person name="Shirato S."/>
            <person name="Slamovits C.H."/>
            <person name="Spencer D.F."/>
            <person name="Suzuki S."/>
            <person name="Worden A.Z."/>
            <person name="Zauner S."/>
            <person name="Barry K."/>
            <person name="Bell C."/>
            <person name="Bharti A.K."/>
            <person name="Crow J.A."/>
            <person name="Grimwood J."/>
            <person name="Kramer R."/>
            <person name="Lindquist E."/>
            <person name="Lucas S."/>
            <person name="Salamov A."/>
            <person name="McFadden G.I."/>
            <person name="Lane C.E."/>
            <person name="Keeling P.J."/>
            <person name="Gray M.W."/>
            <person name="Grigoriev I.V."/>
            <person name="Archibald J.M."/>
        </authorList>
    </citation>
    <scope>NUCLEOTIDE SEQUENCE</scope>
    <source>
        <strain evidence="8">CCMP2712</strain>
    </source>
</reference>
<feature type="transmembrane region" description="Helical" evidence="5">
    <location>
        <begin position="64"/>
        <end position="82"/>
    </location>
</feature>
<dbReference type="HOGENOM" id="CLU_012923_1_3_1"/>
<dbReference type="OMA" id="CIKLIVM"/>
<organism evidence="6">
    <name type="scientific">Guillardia theta (strain CCMP2712)</name>
    <name type="common">Cryptophyte</name>
    <dbReference type="NCBI Taxonomy" id="905079"/>
    <lineage>
        <taxon>Eukaryota</taxon>
        <taxon>Cryptophyceae</taxon>
        <taxon>Pyrenomonadales</taxon>
        <taxon>Geminigeraceae</taxon>
        <taxon>Guillardia</taxon>
    </lineage>
</organism>
<protein>
    <recommendedName>
        <fullName evidence="9">Transmembrane protein 184C</fullName>
    </recommendedName>
</protein>
<proteinExistence type="predicted"/>
<keyword evidence="3 5" id="KW-1133">Transmembrane helix</keyword>
<evidence type="ECO:0000256" key="3">
    <source>
        <dbReference type="ARBA" id="ARBA00022989"/>
    </source>
</evidence>
<reference evidence="7" key="3">
    <citation type="submission" date="2016-03" db="UniProtKB">
        <authorList>
            <consortium name="EnsemblProtists"/>
        </authorList>
    </citation>
    <scope>IDENTIFICATION</scope>
</reference>
<evidence type="ECO:0000256" key="4">
    <source>
        <dbReference type="ARBA" id="ARBA00023136"/>
    </source>
</evidence>
<evidence type="ECO:0000256" key="2">
    <source>
        <dbReference type="ARBA" id="ARBA00022692"/>
    </source>
</evidence>
<evidence type="ECO:0000313" key="6">
    <source>
        <dbReference type="EMBL" id="EKX41908.1"/>
    </source>
</evidence>
<accession>L1J062</accession>
<dbReference type="Proteomes" id="UP000011087">
    <property type="component" value="Unassembled WGS sequence"/>
</dbReference>
<dbReference type="SMART" id="SM01417">
    <property type="entry name" value="Solute_trans_a"/>
    <property type="match status" value="1"/>
</dbReference>
<dbReference type="PANTHER" id="PTHR23423">
    <property type="entry name" value="ORGANIC SOLUTE TRANSPORTER-RELATED"/>
    <property type="match status" value="1"/>
</dbReference>
<evidence type="ECO:0000313" key="8">
    <source>
        <dbReference type="Proteomes" id="UP000011087"/>
    </source>
</evidence>
<dbReference type="InterPro" id="IPR005178">
    <property type="entry name" value="Ostalpha/TMEM184C"/>
</dbReference>
<dbReference type="eggNOG" id="KOG2641">
    <property type="taxonomic scope" value="Eukaryota"/>
</dbReference>
<gene>
    <name evidence="6" type="ORF">GUITHDRAFT_158176</name>
</gene>
<sequence length="264" mass="30270">MLISTSLILRHLDYYACPDTQKYVVRILFMAPIYAVDSLLALTFVGWATTYIDVFRDCYEAFTIYNFLKLLIVLLGGERAVIEMLEKKPQMQMIFPLHWLEPWEMGAEMFYSCKYGALQYVLVKPTCALITFVSGAAGIYGPNTFSLARLHFYVFFFSNMSQMWALYCLLMFYLTLKDELGPYNPVLKFFIVKAVVFFCFWQGMLLGLLAYLGYIPASGSFSSDSIVEAIQELLVCVEMVVVSLLFHYAFPVEEFVDIEVSSVP</sequence>
<dbReference type="AlphaFoldDB" id="L1J062"/>
<keyword evidence="8" id="KW-1185">Reference proteome</keyword>
<dbReference type="PaxDb" id="55529-EKX41908"/>
<reference evidence="6 8" key="1">
    <citation type="journal article" date="2012" name="Nature">
        <title>Algal genomes reveal evolutionary mosaicism and the fate of nucleomorphs.</title>
        <authorList>
            <consortium name="DOE Joint Genome Institute"/>
            <person name="Curtis B.A."/>
            <person name="Tanifuji G."/>
            <person name="Burki F."/>
            <person name="Gruber A."/>
            <person name="Irimia M."/>
            <person name="Maruyama S."/>
            <person name="Arias M.C."/>
            <person name="Ball S.G."/>
            <person name="Gile G.H."/>
            <person name="Hirakawa Y."/>
            <person name="Hopkins J.F."/>
            <person name="Kuo A."/>
            <person name="Rensing S.A."/>
            <person name="Schmutz J."/>
            <person name="Symeonidi A."/>
            <person name="Elias M."/>
            <person name="Eveleigh R.J."/>
            <person name="Herman E.K."/>
            <person name="Klute M.J."/>
            <person name="Nakayama T."/>
            <person name="Obornik M."/>
            <person name="Reyes-Prieto A."/>
            <person name="Armbrust E.V."/>
            <person name="Aves S.J."/>
            <person name="Beiko R.G."/>
            <person name="Coutinho P."/>
            <person name="Dacks J.B."/>
            <person name="Durnford D.G."/>
            <person name="Fast N.M."/>
            <person name="Green B.R."/>
            <person name="Grisdale C.J."/>
            <person name="Hempel F."/>
            <person name="Henrissat B."/>
            <person name="Hoppner M.P."/>
            <person name="Ishida K."/>
            <person name="Kim E."/>
            <person name="Koreny L."/>
            <person name="Kroth P.G."/>
            <person name="Liu Y."/>
            <person name="Malik S.B."/>
            <person name="Maier U.G."/>
            <person name="McRose D."/>
            <person name="Mock T."/>
            <person name="Neilson J.A."/>
            <person name="Onodera N.T."/>
            <person name="Poole A.M."/>
            <person name="Pritham E.J."/>
            <person name="Richards T.A."/>
            <person name="Rocap G."/>
            <person name="Roy S.W."/>
            <person name="Sarai C."/>
            <person name="Schaack S."/>
            <person name="Shirato S."/>
            <person name="Slamovits C.H."/>
            <person name="Spencer D.F."/>
            <person name="Suzuki S."/>
            <person name="Worden A.Z."/>
            <person name="Zauner S."/>
            <person name="Barry K."/>
            <person name="Bell C."/>
            <person name="Bharti A.K."/>
            <person name="Crow J.A."/>
            <person name="Grimwood J."/>
            <person name="Kramer R."/>
            <person name="Lindquist E."/>
            <person name="Lucas S."/>
            <person name="Salamov A."/>
            <person name="McFadden G.I."/>
            <person name="Lane C.E."/>
            <person name="Keeling P.J."/>
            <person name="Gray M.W."/>
            <person name="Grigoriev I.V."/>
            <person name="Archibald J.M."/>
        </authorList>
    </citation>
    <scope>NUCLEOTIDE SEQUENCE</scope>
    <source>
        <strain evidence="6 8">CCMP2712</strain>
    </source>
</reference>
<dbReference type="KEGG" id="gtt:GUITHDRAFT_158176"/>
<evidence type="ECO:0000256" key="5">
    <source>
        <dbReference type="SAM" id="Phobius"/>
    </source>
</evidence>
<evidence type="ECO:0000256" key="1">
    <source>
        <dbReference type="ARBA" id="ARBA00004141"/>
    </source>
</evidence>
<evidence type="ECO:0000313" key="7">
    <source>
        <dbReference type="EnsemblProtists" id="EKX41908"/>
    </source>
</evidence>
<dbReference type="OrthoDB" id="5348404at2759"/>
<feature type="transmembrane region" description="Helical" evidence="5">
    <location>
        <begin position="152"/>
        <end position="174"/>
    </location>
</feature>
<comment type="subcellular location">
    <subcellularLocation>
        <location evidence="1">Membrane</location>
        <topology evidence="1">Multi-pass membrane protein</topology>
    </subcellularLocation>
</comment>
<keyword evidence="2 5" id="KW-0812">Transmembrane</keyword>
<dbReference type="GeneID" id="17298622"/>
<dbReference type="EnsemblProtists" id="EKX41908">
    <property type="protein sequence ID" value="EKX41908"/>
    <property type="gene ID" value="GUITHDRAFT_158176"/>
</dbReference>